<keyword evidence="2" id="KW-0963">Cytoplasm</keyword>
<dbReference type="EMBL" id="VSSQ01000481">
    <property type="protein sequence ID" value="MPL95788.1"/>
    <property type="molecule type" value="Genomic_DNA"/>
</dbReference>
<dbReference type="InterPro" id="IPR003439">
    <property type="entry name" value="ABC_transporter-like_ATP-bd"/>
</dbReference>
<evidence type="ECO:0000256" key="8">
    <source>
        <dbReference type="ARBA" id="ARBA00022771"/>
    </source>
</evidence>
<evidence type="ECO:0000256" key="2">
    <source>
        <dbReference type="ARBA" id="ARBA00022490"/>
    </source>
</evidence>
<keyword evidence="9" id="KW-0862">Zinc</keyword>
<dbReference type="InterPro" id="IPR027417">
    <property type="entry name" value="P-loop_NTPase"/>
</dbReference>
<dbReference type="Gene3D" id="3.40.50.300">
    <property type="entry name" value="P-loop containing nucleotide triphosphate hydrolases"/>
    <property type="match status" value="2"/>
</dbReference>
<comment type="caution">
    <text evidence="15">The sequence shown here is derived from an EMBL/GenBank/DDBJ whole genome shotgun (WGS) entry which is preliminary data.</text>
</comment>
<comment type="subcellular location">
    <subcellularLocation>
        <location evidence="1">Cytoplasm</location>
    </subcellularLocation>
</comment>
<dbReference type="CDD" id="cd03270">
    <property type="entry name" value="ABC_UvrA_I"/>
    <property type="match status" value="1"/>
</dbReference>
<dbReference type="GO" id="GO:0005737">
    <property type="term" value="C:cytoplasm"/>
    <property type="evidence" value="ECO:0007669"/>
    <property type="project" value="UniProtKB-SubCell"/>
</dbReference>
<protein>
    <submittedName>
        <fullName evidence="15">UvrABC system protein A</fullName>
    </submittedName>
</protein>
<evidence type="ECO:0000256" key="10">
    <source>
        <dbReference type="ARBA" id="ARBA00022840"/>
    </source>
</evidence>
<evidence type="ECO:0000256" key="3">
    <source>
        <dbReference type="ARBA" id="ARBA00022723"/>
    </source>
</evidence>
<keyword evidence="5" id="KW-0547">Nucleotide-binding</keyword>
<dbReference type="GO" id="GO:0004518">
    <property type="term" value="F:nuclease activity"/>
    <property type="evidence" value="ECO:0007669"/>
    <property type="project" value="UniProtKB-KW"/>
</dbReference>
<dbReference type="GO" id="GO:0005524">
    <property type="term" value="F:ATP binding"/>
    <property type="evidence" value="ECO:0007669"/>
    <property type="project" value="UniProtKB-KW"/>
</dbReference>
<evidence type="ECO:0000256" key="11">
    <source>
        <dbReference type="ARBA" id="ARBA00022881"/>
    </source>
</evidence>
<evidence type="ECO:0000256" key="6">
    <source>
        <dbReference type="ARBA" id="ARBA00022763"/>
    </source>
</evidence>
<evidence type="ECO:0000256" key="5">
    <source>
        <dbReference type="ARBA" id="ARBA00022741"/>
    </source>
</evidence>
<evidence type="ECO:0000256" key="12">
    <source>
        <dbReference type="ARBA" id="ARBA00023125"/>
    </source>
</evidence>
<keyword evidence="11" id="KW-0267">Excision nuclease</keyword>
<evidence type="ECO:0000256" key="13">
    <source>
        <dbReference type="ARBA" id="ARBA00023204"/>
    </source>
</evidence>
<dbReference type="GO" id="GO:0008270">
    <property type="term" value="F:zinc ion binding"/>
    <property type="evidence" value="ECO:0007669"/>
    <property type="project" value="UniProtKB-KW"/>
</dbReference>
<keyword evidence="7" id="KW-0228">DNA excision</keyword>
<sequence>MEKDRIIIRNAHTNNLQNIDIDIPKHKLVVFTGVSGSGKSSLLFDTMYTEAQRQLVETFSTFARTRMPKLSRPDVDDILNLSTAIVIDQKKMGNNLRSTVGTATEINTYLRLLYSRIGKPFIGPSFFFSFNHPEGMCPHCNGLGKQIKVNTDLLLDREKSIREGGITHPHYKPGSFMWKELLSVDVIDADKPLKDFSDEEMNLFLYSEPFKIENSKEKLAYNRNFEGIARKLEKAVTTRADDETAEEEKNAYTRYFDYKTCTACGGTRLNERARSVSINGKTIAEICSMELSDVLPFVEQIHDEISTPILRKAQMLLQQLIEIGVGYLSLDRSVSTLSGGESQRVKMSKQMDCNLVDLLYILDEPSIGLHPRDTGNLLNILFRLKEKGNSVFVVEHDPDIIRAAEWIVDIGPHAGKAGGTIVYNGIPEGLASTNSITAEFLYKKEKPVYTRKSADAFFEIHHATAHNLKNVSVKIPKGVLTCVTGVAGSGKSSLIHECFAKQHPEAIVIDQSPIGKSSRANAATFIGVFDLIRKEFAAATGTEASLFSFNSKGACPKCNGQGVLTFELHFLDSVKTICDECEGKRYHAEVLELKYQDKNIAEVLNMTVNQACEFFTDPKIKKHLHLLQEVGLGYLKLGQSLSTLSGGESQRLKIATELNKTSNIYIMDEPTTGLHMSDIERFYGIVQSLVKRNNTVVIIEHNTDIIRFADWIIDLGPEGGKNGGELLFQGLPEDLVHCERSLTGKYLEPLL</sequence>
<dbReference type="GO" id="GO:0006281">
    <property type="term" value="P:DNA repair"/>
    <property type="evidence" value="ECO:0007669"/>
    <property type="project" value="UniProtKB-KW"/>
</dbReference>
<dbReference type="InterPro" id="IPR041552">
    <property type="entry name" value="UvrA_DNA-bd"/>
</dbReference>
<dbReference type="InterPro" id="IPR017871">
    <property type="entry name" value="ABC_transporter-like_CS"/>
</dbReference>
<proteinExistence type="predicted"/>
<dbReference type="PROSITE" id="PS00211">
    <property type="entry name" value="ABC_TRANSPORTER_1"/>
    <property type="match status" value="2"/>
</dbReference>
<dbReference type="PANTHER" id="PTHR43152:SF3">
    <property type="entry name" value="UVRABC SYSTEM PROTEIN A"/>
    <property type="match status" value="1"/>
</dbReference>
<dbReference type="AlphaFoldDB" id="A0A644VWP3"/>
<keyword evidence="12" id="KW-0238">DNA-binding</keyword>
<dbReference type="Gene3D" id="1.10.8.280">
    <property type="entry name" value="ABC transporter ATPase domain-like"/>
    <property type="match status" value="1"/>
</dbReference>
<dbReference type="PANTHER" id="PTHR43152">
    <property type="entry name" value="UVRABC SYSTEM PROTEIN A"/>
    <property type="match status" value="1"/>
</dbReference>
<reference evidence="15" key="1">
    <citation type="submission" date="2019-08" db="EMBL/GenBank/DDBJ databases">
        <authorList>
            <person name="Kucharzyk K."/>
            <person name="Murdoch R.W."/>
            <person name="Higgins S."/>
            <person name="Loffler F."/>
        </authorList>
    </citation>
    <scope>NUCLEOTIDE SEQUENCE</scope>
</reference>
<evidence type="ECO:0000256" key="4">
    <source>
        <dbReference type="ARBA" id="ARBA00022737"/>
    </source>
</evidence>
<evidence type="ECO:0000256" key="7">
    <source>
        <dbReference type="ARBA" id="ARBA00022769"/>
    </source>
</evidence>
<keyword evidence="13" id="KW-0234">DNA repair</keyword>
<organism evidence="15">
    <name type="scientific">bioreactor metagenome</name>
    <dbReference type="NCBI Taxonomy" id="1076179"/>
    <lineage>
        <taxon>unclassified sequences</taxon>
        <taxon>metagenomes</taxon>
        <taxon>ecological metagenomes</taxon>
    </lineage>
</organism>
<dbReference type="PROSITE" id="PS50893">
    <property type="entry name" value="ABC_TRANSPORTER_2"/>
    <property type="match status" value="1"/>
</dbReference>
<evidence type="ECO:0000256" key="1">
    <source>
        <dbReference type="ARBA" id="ARBA00004496"/>
    </source>
</evidence>
<dbReference type="GO" id="GO:0003677">
    <property type="term" value="F:DNA binding"/>
    <property type="evidence" value="ECO:0007669"/>
    <property type="project" value="UniProtKB-KW"/>
</dbReference>
<name>A0A644VWP3_9ZZZZ</name>
<dbReference type="Pfam" id="PF00005">
    <property type="entry name" value="ABC_tran"/>
    <property type="match status" value="1"/>
</dbReference>
<gene>
    <name evidence="15" type="primary">uvrA_22</name>
    <name evidence="15" type="ORF">SDC9_41960</name>
</gene>
<keyword evidence="3" id="KW-0479">Metal-binding</keyword>
<evidence type="ECO:0000313" key="15">
    <source>
        <dbReference type="EMBL" id="MPL95788.1"/>
    </source>
</evidence>
<feature type="domain" description="ABC transporter" evidence="14">
    <location>
        <begin position="451"/>
        <end position="748"/>
    </location>
</feature>
<evidence type="ECO:0000256" key="9">
    <source>
        <dbReference type="ARBA" id="ARBA00022833"/>
    </source>
</evidence>
<keyword evidence="10" id="KW-0067">ATP-binding</keyword>
<dbReference type="GO" id="GO:0016887">
    <property type="term" value="F:ATP hydrolysis activity"/>
    <property type="evidence" value="ECO:0007669"/>
    <property type="project" value="InterPro"/>
</dbReference>
<dbReference type="SUPFAM" id="SSF52540">
    <property type="entry name" value="P-loop containing nucleoside triphosphate hydrolases"/>
    <property type="match status" value="2"/>
</dbReference>
<keyword evidence="8" id="KW-0863">Zinc-finger</keyword>
<evidence type="ECO:0000259" key="14">
    <source>
        <dbReference type="PROSITE" id="PS50893"/>
    </source>
</evidence>
<keyword evidence="6" id="KW-0227">DNA damage</keyword>
<accession>A0A644VWP3</accession>
<dbReference type="Gene3D" id="1.20.1580.10">
    <property type="entry name" value="ABC transporter ATPase like domain"/>
    <property type="match status" value="2"/>
</dbReference>
<dbReference type="Pfam" id="PF17755">
    <property type="entry name" value="UvrA_DNA-bind"/>
    <property type="match status" value="1"/>
</dbReference>
<keyword evidence="4" id="KW-0677">Repeat</keyword>